<accession>A0A6J5TR88</accession>
<dbReference type="EMBL" id="CAEKDK010000001">
    <property type="protein sequence ID" value="CAB4266212.1"/>
    <property type="molecule type" value="Genomic_DNA"/>
</dbReference>
<sequence>MEGKLQTTKHHHQPLTFMARQEPVEAATDPPKPQCKDGKLVVMVAVKIPRYDLKAYMSTNDH</sequence>
<dbReference type="Proteomes" id="UP000507222">
    <property type="component" value="Unassembled WGS sequence"/>
</dbReference>
<organism evidence="1 2">
    <name type="scientific">Prunus armeniaca</name>
    <name type="common">Apricot</name>
    <name type="synonym">Armeniaca vulgaris</name>
    <dbReference type="NCBI Taxonomy" id="36596"/>
    <lineage>
        <taxon>Eukaryota</taxon>
        <taxon>Viridiplantae</taxon>
        <taxon>Streptophyta</taxon>
        <taxon>Embryophyta</taxon>
        <taxon>Tracheophyta</taxon>
        <taxon>Spermatophyta</taxon>
        <taxon>Magnoliopsida</taxon>
        <taxon>eudicotyledons</taxon>
        <taxon>Gunneridae</taxon>
        <taxon>Pentapetalae</taxon>
        <taxon>rosids</taxon>
        <taxon>fabids</taxon>
        <taxon>Rosales</taxon>
        <taxon>Rosaceae</taxon>
        <taxon>Amygdaloideae</taxon>
        <taxon>Amygdaleae</taxon>
        <taxon>Prunus</taxon>
    </lineage>
</organism>
<gene>
    <name evidence="1" type="ORF">CURHAP_LOCUS8462</name>
</gene>
<dbReference type="AlphaFoldDB" id="A0A6J5TR88"/>
<name>A0A6J5TR88_PRUAR</name>
<protein>
    <submittedName>
        <fullName evidence="1">Uncharacterized protein</fullName>
    </submittedName>
</protein>
<proteinExistence type="predicted"/>
<reference evidence="1 2" key="1">
    <citation type="submission" date="2020-05" db="EMBL/GenBank/DDBJ databases">
        <authorList>
            <person name="Campoy J."/>
            <person name="Schneeberger K."/>
            <person name="Spophaly S."/>
        </authorList>
    </citation>
    <scope>NUCLEOTIDE SEQUENCE [LARGE SCALE GENOMIC DNA]</scope>
    <source>
        <strain evidence="1">PruArmRojPasFocal</strain>
    </source>
</reference>
<evidence type="ECO:0000313" key="2">
    <source>
        <dbReference type="Proteomes" id="UP000507222"/>
    </source>
</evidence>
<evidence type="ECO:0000313" key="1">
    <source>
        <dbReference type="EMBL" id="CAB4266212.1"/>
    </source>
</evidence>